<name>A0A0P7AEV2_9FLAO</name>
<keyword evidence="11" id="KW-0472">Membrane</keyword>
<evidence type="ECO:0000256" key="2">
    <source>
        <dbReference type="ARBA" id="ARBA00012438"/>
    </source>
</evidence>
<keyword evidence="8" id="KW-0902">Two-component regulatory system</keyword>
<dbReference type="SMART" id="SM00028">
    <property type="entry name" value="TPR"/>
    <property type="match status" value="5"/>
</dbReference>
<dbReference type="AlphaFoldDB" id="A0A0P7AEV2"/>
<dbReference type="InterPro" id="IPR011712">
    <property type="entry name" value="Sig_transdc_His_kin_sub3_dim/P"/>
</dbReference>
<keyword evidence="14" id="KW-1185">Reference proteome</keyword>
<evidence type="ECO:0000256" key="3">
    <source>
        <dbReference type="ARBA" id="ARBA00022553"/>
    </source>
</evidence>
<dbReference type="PANTHER" id="PTHR24421">
    <property type="entry name" value="NITRATE/NITRITE SENSOR PROTEIN NARX-RELATED"/>
    <property type="match status" value="1"/>
</dbReference>
<dbReference type="CDD" id="cd16917">
    <property type="entry name" value="HATPase_UhpB-NarQ-NarX-like"/>
    <property type="match status" value="1"/>
</dbReference>
<dbReference type="Gene3D" id="1.20.5.1930">
    <property type="match status" value="1"/>
</dbReference>
<evidence type="ECO:0000313" key="14">
    <source>
        <dbReference type="Proteomes" id="UP000050280"/>
    </source>
</evidence>
<dbReference type="SMART" id="SM00387">
    <property type="entry name" value="HATPase_c"/>
    <property type="match status" value="1"/>
</dbReference>
<feature type="domain" description="Histidine kinase" evidence="12">
    <location>
        <begin position="353"/>
        <end position="540"/>
    </location>
</feature>
<proteinExistence type="predicted"/>
<comment type="catalytic activity">
    <reaction evidence="1">
        <text>ATP + protein L-histidine = ADP + protein N-phospho-L-histidine.</text>
        <dbReference type="EC" id="2.7.13.3"/>
    </reaction>
</comment>
<feature type="repeat" description="TPR" evidence="9">
    <location>
        <begin position="173"/>
        <end position="206"/>
    </location>
</feature>
<dbReference type="InterPro" id="IPR011990">
    <property type="entry name" value="TPR-like_helical_dom_sf"/>
</dbReference>
<gene>
    <name evidence="13" type="ORF">I595_3204</name>
</gene>
<dbReference type="InterPro" id="IPR050482">
    <property type="entry name" value="Sensor_HK_TwoCompSys"/>
</dbReference>
<dbReference type="Pfam" id="PF02518">
    <property type="entry name" value="HATPase_c"/>
    <property type="match status" value="1"/>
</dbReference>
<dbReference type="PANTHER" id="PTHR24421:SF10">
    <property type="entry name" value="NITRATE_NITRITE SENSOR PROTEIN NARQ"/>
    <property type="match status" value="1"/>
</dbReference>
<evidence type="ECO:0000256" key="11">
    <source>
        <dbReference type="SAM" id="Phobius"/>
    </source>
</evidence>
<dbReference type="InterPro" id="IPR036890">
    <property type="entry name" value="HATPase_C_sf"/>
</dbReference>
<keyword evidence="7" id="KW-0067">ATP-binding</keyword>
<keyword evidence="11" id="KW-0812">Transmembrane</keyword>
<comment type="caution">
    <text evidence="13">The sequence shown here is derived from an EMBL/GenBank/DDBJ whole genome shotgun (WGS) entry which is preliminary data.</text>
</comment>
<feature type="repeat" description="TPR" evidence="9">
    <location>
        <begin position="14"/>
        <end position="47"/>
    </location>
</feature>
<reference evidence="13 14" key="1">
    <citation type="submission" date="2015-09" db="EMBL/GenBank/DDBJ databases">
        <title>Genome sequence of the marine flavobacterium Croceitalea dokdonensis DOKDO 023 that contains proton- and sodium-pumping rhodopsins.</title>
        <authorList>
            <person name="Kwon S.-K."/>
            <person name="Lee H.K."/>
            <person name="Kwak M.-J."/>
            <person name="Kim J.F."/>
        </authorList>
    </citation>
    <scope>NUCLEOTIDE SEQUENCE [LARGE SCALE GENOMIC DNA]</scope>
    <source>
        <strain evidence="13 14">DOKDO 023</strain>
    </source>
</reference>
<evidence type="ECO:0000256" key="1">
    <source>
        <dbReference type="ARBA" id="ARBA00000085"/>
    </source>
</evidence>
<evidence type="ECO:0000256" key="4">
    <source>
        <dbReference type="ARBA" id="ARBA00022679"/>
    </source>
</evidence>
<keyword evidence="6 13" id="KW-0418">Kinase</keyword>
<dbReference type="Proteomes" id="UP000050280">
    <property type="component" value="Unassembled WGS sequence"/>
</dbReference>
<feature type="coiled-coil region" evidence="10">
    <location>
        <begin position="264"/>
        <end position="291"/>
    </location>
</feature>
<dbReference type="Gene3D" id="3.30.565.10">
    <property type="entry name" value="Histidine kinase-like ATPase, C-terminal domain"/>
    <property type="match status" value="1"/>
</dbReference>
<dbReference type="Pfam" id="PF07730">
    <property type="entry name" value="HisKA_3"/>
    <property type="match status" value="1"/>
</dbReference>
<dbReference type="PROSITE" id="PS50005">
    <property type="entry name" value="TPR"/>
    <property type="match status" value="3"/>
</dbReference>
<dbReference type="GO" id="GO:0016020">
    <property type="term" value="C:membrane"/>
    <property type="evidence" value="ECO:0007669"/>
    <property type="project" value="InterPro"/>
</dbReference>
<evidence type="ECO:0000256" key="5">
    <source>
        <dbReference type="ARBA" id="ARBA00022741"/>
    </source>
</evidence>
<keyword evidence="10" id="KW-0175">Coiled coil</keyword>
<keyword evidence="11" id="KW-1133">Transmembrane helix</keyword>
<evidence type="ECO:0000256" key="10">
    <source>
        <dbReference type="SAM" id="Coils"/>
    </source>
</evidence>
<dbReference type="GO" id="GO:0000155">
    <property type="term" value="F:phosphorelay sensor kinase activity"/>
    <property type="evidence" value="ECO:0007669"/>
    <property type="project" value="InterPro"/>
</dbReference>
<evidence type="ECO:0000256" key="7">
    <source>
        <dbReference type="ARBA" id="ARBA00022840"/>
    </source>
</evidence>
<keyword evidence="9" id="KW-0802">TPR repeat</keyword>
<protein>
    <recommendedName>
        <fullName evidence="2">histidine kinase</fullName>
        <ecNumber evidence="2">2.7.13.3</ecNumber>
    </recommendedName>
</protein>
<dbReference type="STRING" id="1300341.I595_3204"/>
<dbReference type="Pfam" id="PF13424">
    <property type="entry name" value="TPR_12"/>
    <property type="match status" value="1"/>
</dbReference>
<keyword evidence="3" id="KW-0597">Phosphoprotein</keyword>
<dbReference type="GO" id="GO:0046983">
    <property type="term" value="F:protein dimerization activity"/>
    <property type="evidence" value="ECO:0007669"/>
    <property type="project" value="InterPro"/>
</dbReference>
<organism evidence="13 14">
    <name type="scientific">Croceitalea dokdonensis DOKDO 023</name>
    <dbReference type="NCBI Taxonomy" id="1300341"/>
    <lineage>
        <taxon>Bacteria</taxon>
        <taxon>Pseudomonadati</taxon>
        <taxon>Bacteroidota</taxon>
        <taxon>Flavobacteriia</taxon>
        <taxon>Flavobacteriales</taxon>
        <taxon>Flavobacteriaceae</taxon>
        <taxon>Croceitalea</taxon>
    </lineage>
</organism>
<dbReference type="EC" id="2.7.13.3" evidence="2"/>
<keyword evidence="4" id="KW-0808">Transferase</keyword>
<dbReference type="PATRIC" id="fig|1300341.3.peg.3352"/>
<evidence type="ECO:0000313" key="13">
    <source>
        <dbReference type="EMBL" id="KPM30707.1"/>
    </source>
</evidence>
<dbReference type="SUPFAM" id="SSF55874">
    <property type="entry name" value="ATPase domain of HSP90 chaperone/DNA topoisomerase II/histidine kinase"/>
    <property type="match status" value="1"/>
</dbReference>
<keyword evidence="5" id="KW-0547">Nucleotide-binding</keyword>
<evidence type="ECO:0000256" key="8">
    <source>
        <dbReference type="ARBA" id="ARBA00023012"/>
    </source>
</evidence>
<dbReference type="InterPro" id="IPR019734">
    <property type="entry name" value="TPR_rpt"/>
</dbReference>
<sequence length="544" mass="62021">MGYADLANYPKGKAATFINVGNIHQYLGDFDKAVDNYLKGIEVFEIIKDSSSVAVTSQNLAALFSSLKKYDKEANYLNKSLRFLPKKETKLLGFLYGDLGLSETRVGSLKEAFEYFKNADSLSKMIDDKRLDFFVQRNFGEYYLLNKSFDQAIDFLENALSINEQLNDEYFRVEILTKLGEGHAELQDYSKSIDYLNRAVEMARLNGLKEIQEKAYYTLSKVEVVKGNFKKAHDYLNKHLIFRDSILNETYLNQINYYEKSFETKQKEAEISEQSLQLEQQENIILKKENEKVLAYALGGFLLLALISSALFFKQRQKSKANEILALRTKQELVKLEALIDGEENERNRLAQDLHDGINGDLAVIKYKISSIGQKGFSPKEKEDYGEALNMLDNAVEQVRRISHNLAPPSLTRFDLTEALEQFCNKQNTLKKVNISFQHFGNRVNLKKENETAIYRIVQELINNILKHAKASEAMVQINNHGDKLTITVEDNGMGFDPSNNSTGIGLQNIKSRVDFLKAELDIDSSENGTTTQIALDLNKMNEI</sequence>
<evidence type="ECO:0000256" key="9">
    <source>
        <dbReference type="PROSITE-ProRule" id="PRU00339"/>
    </source>
</evidence>
<dbReference type="GO" id="GO:0005524">
    <property type="term" value="F:ATP binding"/>
    <property type="evidence" value="ECO:0007669"/>
    <property type="project" value="UniProtKB-KW"/>
</dbReference>
<evidence type="ECO:0000256" key="6">
    <source>
        <dbReference type="ARBA" id="ARBA00022777"/>
    </source>
</evidence>
<dbReference type="PROSITE" id="PS50109">
    <property type="entry name" value="HIS_KIN"/>
    <property type="match status" value="1"/>
</dbReference>
<feature type="repeat" description="TPR" evidence="9">
    <location>
        <begin position="133"/>
        <end position="166"/>
    </location>
</feature>
<feature type="coiled-coil region" evidence="10">
    <location>
        <begin position="326"/>
        <end position="353"/>
    </location>
</feature>
<accession>A0A0P7AEV2</accession>
<dbReference type="InterPro" id="IPR003594">
    <property type="entry name" value="HATPase_dom"/>
</dbReference>
<dbReference type="InterPro" id="IPR005467">
    <property type="entry name" value="His_kinase_dom"/>
</dbReference>
<feature type="transmembrane region" description="Helical" evidence="11">
    <location>
        <begin position="293"/>
        <end position="313"/>
    </location>
</feature>
<dbReference type="EMBL" id="LDJX01000007">
    <property type="protein sequence ID" value="KPM30707.1"/>
    <property type="molecule type" value="Genomic_DNA"/>
</dbReference>
<evidence type="ECO:0000259" key="12">
    <source>
        <dbReference type="PROSITE" id="PS50109"/>
    </source>
</evidence>
<dbReference type="Gene3D" id="1.25.40.10">
    <property type="entry name" value="Tetratricopeptide repeat domain"/>
    <property type="match status" value="2"/>
</dbReference>
<dbReference type="SUPFAM" id="SSF48452">
    <property type="entry name" value="TPR-like"/>
    <property type="match status" value="2"/>
</dbReference>